<gene>
    <name evidence="3" type="ORF">HNQ99_002073</name>
</gene>
<organism evidence="3 4">
    <name type="scientific">Rhizorhapis suberifaciens</name>
    <name type="common">corky root of lettuce</name>
    <dbReference type="NCBI Taxonomy" id="13656"/>
    <lineage>
        <taxon>Bacteria</taxon>
        <taxon>Pseudomonadati</taxon>
        <taxon>Pseudomonadota</taxon>
        <taxon>Alphaproteobacteria</taxon>
        <taxon>Sphingomonadales</taxon>
        <taxon>Sphingomonadaceae</taxon>
        <taxon>Rhizorhapis</taxon>
    </lineage>
</organism>
<feature type="transmembrane region" description="Helical" evidence="1">
    <location>
        <begin position="281"/>
        <end position="299"/>
    </location>
</feature>
<comment type="caution">
    <text evidence="3">The sequence shown here is derived from an EMBL/GenBank/DDBJ whole genome shotgun (WGS) entry which is preliminary data.</text>
</comment>
<dbReference type="GO" id="GO:0000271">
    <property type="term" value="P:polysaccharide biosynthetic process"/>
    <property type="evidence" value="ECO:0007669"/>
    <property type="project" value="TreeGrafter"/>
</dbReference>
<dbReference type="Pfam" id="PF01757">
    <property type="entry name" value="Acyl_transf_3"/>
    <property type="match status" value="1"/>
</dbReference>
<keyword evidence="1" id="KW-0812">Transmembrane</keyword>
<keyword evidence="1" id="KW-1133">Transmembrane helix</keyword>
<name>A0A840HW01_9SPHN</name>
<feature type="transmembrane region" description="Helical" evidence="1">
    <location>
        <begin position="14"/>
        <end position="34"/>
    </location>
</feature>
<feature type="transmembrane region" description="Helical" evidence="1">
    <location>
        <begin position="93"/>
        <end position="113"/>
    </location>
</feature>
<evidence type="ECO:0000313" key="3">
    <source>
        <dbReference type="EMBL" id="MBB4641760.1"/>
    </source>
</evidence>
<feature type="transmembrane region" description="Helical" evidence="1">
    <location>
        <begin position="231"/>
        <end position="251"/>
    </location>
</feature>
<dbReference type="RefSeq" id="WP_184475552.1">
    <property type="nucleotide sequence ID" value="NZ_JACHOV010000007.1"/>
</dbReference>
<evidence type="ECO:0000313" key="4">
    <source>
        <dbReference type="Proteomes" id="UP000575068"/>
    </source>
</evidence>
<accession>A0A840HW01</accession>
<feature type="transmembrane region" description="Helical" evidence="1">
    <location>
        <begin position="147"/>
        <end position="167"/>
    </location>
</feature>
<sequence>MRPSYLGLRSESSLLLRLDSLRFLAAVLVVVYHFRNQWTFASGPGWAMTGFGNLTFAVDLFFVISGIVISCAYEGRLEFGAFLRRRFARLAPLHYATFLFYFSAGSLAMWSGYEFWEADKFRPECVGTQLLFLQAHGLCSGHSFNHVSWSIGAEMTVYLFFPLFLKLARLHKALPALIAFGWIVGLGMVEAWFPGEEPWHKLTYGLGVVRAVPGFLVGMSLWAFRDQLAKIPFADAVLIGTLILFGAGIVVEACREVMLGLTYALVAIAFAADWGAQERRIPAMIAPLAALTYGIYMLHPLVRTVGFPIFTSAGLSGNAAIALCGLLVLPLAYLSYFWFENPMRRWLSAAHVRSVPAAA</sequence>
<dbReference type="PANTHER" id="PTHR23028">
    <property type="entry name" value="ACETYLTRANSFERASE"/>
    <property type="match status" value="1"/>
</dbReference>
<keyword evidence="1" id="KW-0472">Membrane</keyword>
<keyword evidence="4" id="KW-1185">Reference proteome</keyword>
<feature type="transmembrane region" description="Helical" evidence="1">
    <location>
        <begin position="257"/>
        <end position="274"/>
    </location>
</feature>
<dbReference type="GO" id="GO:0016747">
    <property type="term" value="F:acyltransferase activity, transferring groups other than amino-acyl groups"/>
    <property type="evidence" value="ECO:0007669"/>
    <property type="project" value="InterPro"/>
</dbReference>
<evidence type="ECO:0000259" key="2">
    <source>
        <dbReference type="Pfam" id="PF01757"/>
    </source>
</evidence>
<feature type="transmembrane region" description="Helical" evidence="1">
    <location>
        <begin position="54"/>
        <end position="73"/>
    </location>
</feature>
<dbReference type="EMBL" id="JACHOV010000007">
    <property type="protein sequence ID" value="MBB4641760.1"/>
    <property type="molecule type" value="Genomic_DNA"/>
</dbReference>
<feature type="transmembrane region" description="Helical" evidence="1">
    <location>
        <begin position="205"/>
        <end position="224"/>
    </location>
</feature>
<feature type="transmembrane region" description="Helical" evidence="1">
    <location>
        <begin position="174"/>
        <end position="193"/>
    </location>
</feature>
<proteinExistence type="predicted"/>
<dbReference type="PANTHER" id="PTHR23028:SF53">
    <property type="entry name" value="ACYL_TRANSF_3 DOMAIN-CONTAINING PROTEIN"/>
    <property type="match status" value="1"/>
</dbReference>
<feature type="domain" description="Acyltransferase 3" evidence="2">
    <location>
        <begin position="17"/>
        <end position="335"/>
    </location>
</feature>
<reference evidence="3 4" key="1">
    <citation type="submission" date="2020-08" db="EMBL/GenBank/DDBJ databases">
        <title>Genomic Encyclopedia of Type Strains, Phase IV (KMG-IV): sequencing the most valuable type-strain genomes for metagenomic binning, comparative biology and taxonomic classification.</title>
        <authorList>
            <person name="Goeker M."/>
        </authorList>
    </citation>
    <scope>NUCLEOTIDE SEQUENCE [LARGE SCALE GENOMIC DNA]</scope>
    <source>
        <strain evidence="3 4">DSM 7465</strain>
    </source>
</reference>
<feature type="transmembrane region" description="Helical" evidence="1">
    <location>
        <begin position="319"/>
        <end position="339"/>
    </location>
</feature>
<dbReference type="InterPro" id="IPR002656">
    <property type="entry name" value="Acyl_transf_3_dom"/>
</dbReference>
<protein>
    <submittedName>
        <fullName evidence="3">Peptidoglycan/LPS O-acetylase OafA/YrhL</fullName>
    </submittedName>
</protein>
<dbReference type="GO" id="GO:0016020">
    <property type="term" value="C:membrane"/>
    <property type="evidence" value="ECO:0007669"/>
    <property type="project" value="TreeGrafter"/>
</dbReference>
<evidence type="ECO:0000256" key="1">
    <source>
        <dbReference type="SAM" id="Phobius"/>
    </source>
</evidence>
<dbReference type="InterPro" id="IPR050879">
    <property type="entry name" value="Acyltransferase_3"/>
</dbReference>
<dbReference type="AlphaFoldDB" id="A0A840HW01"/>
<dbReference type="Proteomes" id="UP000575068">
    <property type="component" value="Unassembled WGS sequence"/>
</dbReference>